<evidence type="ECO:0000259" key="12">
    <source>
        <dbReference type="Pfam" id="PF00742"/>
    </source>
</evidence>
<evidence type="ECO:0000259" key="13">
    <source>
        <dbReference type="Pfam" id="PF03447"/>
    </source>
</evidence>
<dbReference type="NCBIfam" id="NF004976">
    <property type="entry name" value="PRK06349.1"/>
    <property type="match status" value="1"/>
</dbReference>
<feature type="domain" description="Homoserine dehydrogenase catalytic" evidence="12">
    <location>
        <begin position="136"/>
        <end position="314"/>
    </location>
</feature>
<reference evidence="14 15" key="1">
    <citation type="submission" date="2024-06" db="EMBL/GenBank/DDBJ databases">
        <title>Genomic Encyclopedia of Type Strains, Phase IV (KMG-IV): sequencing the most valuable type-strain genomes for metagenomic binning, comparative biology and taxonomic classification.</title>
        <authorList>
            <person name="Goeker M."/>
        </authorList>
    </citation>
    <scope>NUCLEOTIDE SEQUENCE [LARGE SCALE GENOMIC DNA]</scope>
    <source>
        <strain evidence="14 15">DSM 29388</strain>
    </source>
</reference>
<dbReference type="InterPro" id="IPR019811">
    <property type="entry name" value="HDH_CS"/>
</dbReference>
<keyword evidence="10" id="KW-0521">NADP</keyword>
<sequence length="398" mass="44348">MNETLVNIMKKINIGLFGFGVVGEGIYKVLSEKSQLNTEIKKIVIKHPEKKRNAPAQLFTTDAKEILDDPEIDIVVELIDDAEAAFEIAKTAMNSGKSVVSANKKMIAEHASELIELQRKNKVSFLYEAAVCGSIPIIRNLEEYYDNDLLNYVKGIVNGSTNYILTKMKSENQSYDDALFSAQKNGFAESDPTLDVEGIDAANKLSIIILHAFGRLISHEEILRKGITSLKTEDFQYATEKGLVIKLIASCQLDDKNKLIPTVLPTFIEKSKTLALVNNEFNGVLIGSALADEQFLYGKGAGRFPTSSAVLSDISALRYSYKYELRKGIQNGFQSNYSSLQRIYLGFDPKENIDQNLFENIEESYQSNHHAYVTGSINLEKLKSSGWLENKAISIIAF</sequence>
<evidence type="ECO:0000256" key="10">
    <source>
        <dbReference type="RuleBase" id="RU000579"/>
    </source>
</evidence>
<evidence type="ECO:0000256" key="6">
    <source>
        <dbReference type="ARBA" id="ARBA00022605"/>
    </source>
</evidence>
<dbReference type="InterPro" id="IPR005106">
    <property type="entry name" value="Asp/hSer_DH_NAD-bd"/>
</dbReference>
<dbReference type="Proteomes" id="UP001549146">
    <property type="component" value="Unassembled WGS sequence"/>
</dbReference>
<keyword evidence="15" id="KW-1185">Reference proteome</keyword>
<evidence type="ECO:0000256" key="11">
    <source>
        <dbReference type="RuleBase" id="RU004171"/>
    </source>
</evidence>
<dbReference type="SUPFAM" id="SSF55347">
    <property type="entry name" value="Glyceraldehyde-3-phosphate dehydrogenase-like, C-terminal domain"/>
    <property type="match status" value="1"/>
</dbReference>
<accession>A0ABV2LWI8</accession>
<dbReference type="SUPFAM" id="SSF51735">
    <property type="entry name" value="NAD(P)-binding Rossmann-fold domains"/>
    <property type="match status" value="1"/>
</dbReference>
<evidence type="ECO:0000256" key="4">
    <source>
        <dbReference type="ARBA" id="ARBA00013213"/>
    </source>
</evidence>
<dbReference type="Gene3D" id="3.30.360.10">
    <property type="entry name" value="Dihydrodipicolinate Reductase, domain 2"/>
    <property type="match status" value="1"/>
</dbReference>
<protein>
    <recommendedName>
        <fullName evidence="5 10">Homoserine dehydrogenase</fullName>
        <ecNumber evidence="4 10">1.1.1.3</ecNumber>
    </recommendedName>
</protein>
<gene>
    <name evidence="14" type="ORF">ABID46_002520</name>
</gene>
<dbReference type="EC" id="1.1.1.3" evidence="4 10"/>
<evidence type="ECO:0000256" key="1">
    <source>
        <dbReference type="ARBA" id="ARBA00005056"/>
    </source>
</evidence>
<feature type="domain" description="Aspartate/homoserine dehydrogenase NAD-binding" evidence="13">
    <location>
        <begin position="18"/>
        <end position="128"/>
    </location>
</feature>
<organism evidence="14 15">
    <name type="scientific">Moheibacter stercoris</name>
    <dbReference type="NCBI Taxonomy" id="1628251"/>
    <lineage>
        <taxon>Bacteria</taxon>
        <taxon>Pseudomonadati</taxon>
        <taxon>Bacteroidota</taxon>
        <taxon>Flavobacteriia</taxon>
        <taxon>Flavobacteriales</taxon>
        <taxon>Weeksellaceae</taxon>
        <taxon>Moheibacter</taxon>
    </lineage>
</organism>
<comment type="catalytic activity">
    <reaction evidence="10">
        <text>L-homoserine + NADP(+) = L-aspartate 4-semialdehyde + NADPH + H(+)</text>
        <dbReference type="Rhea" id="RHEA:15761"/>
        <dbReference type="ChEBI" id="CHEBI:15378"/>
        <dbReference type="ChEBI" id="CHEBI:57476"/>
        <dbReference type="ChEBI" id="CHEBI:57783"/>
        <dbReference type="ChEBI" id="CHEBI:58349"/>
        <dbReference type="ChEBI" id="CHEBI:537519"/>
        <dbReference type="EC" id="1.1.1.3"/>
    </reaction>
</comment>
<comment type="pathway">
    <text evidence="2 10">Amino-acid biosynthesis; L-methionine biosynthesis via de novo pathway; L-homoserine from L-aspartate: step 3/3.</text>
</comment>
<dbReference type="InterPro" id="IPR001342">
    <property type="entry name" value="HDH_cat"/>
</dbReference>
<evidence type="ECO:0000256" key="9">
    <source>
        <dbReference type="ARBA" id="ARBA00023167"/>
    </source>
</evidence>
<proteinExistence type="inferred from homology"/>
<evidence type="ECO:0000313" key="14">
    <source>
        <dbReference type="EMBL" id="MET3732928.1"/>
    </source>
</evidence>
<dbReference type="Pfam" id="PF03447">
    <property type="entry name" value="NAD_binding_3"/>
    <property type="match status" value="1"/>
</dbReference>
<dbReference type="PANTHER" id="PTHR43331">
    <property type="entry name" value="HOMOSERINE DEHYDROGENASE"/>
    <property type="match status" value="1"/>
</dbReference>
<evidence type="ECO:0000256" key="5">
    <source>
        <dbReference type="ARBA" id="ARBA00013376"/>
    </source>
</evidence>
<comment type="caution">
    <text evidence="14">The sequence shown here is derived from an EMBL/GenBank/DDBJ whole genome shotgun (WGS) entry which is preliminary data.</text>
</comment>
<comment type="pathway">
    <text evidence="1 10">Amino-acid biosynthesis; L-threonine biosynthesis; L-threonine from L-aspartate: step 3/5.</text>
</comment>
<evidence type="ECO:0000313" key="15">
    <source>
        <dbReference type="Proteomes" id="UP001549146"/>
    </source>
</evidence>
<dbReference type="PANTHER" id="PTHR43331:SF1">
    <property type="entry name" value="HOMOSERINE DEHYDROGENASE"/>
    <property type="match status" value="1"/>
</dbReference>
<evidence type="ECO:0000256" key="2">
    <source>
        <dbReference type="ARBA" id="ARBA00005062"/>
    </source>
</evidence>
<dbReference type="PROSITE" id="PS01042">
    <property type="entry name" value="HOMOSER_DHGENASE"/>
    <property type="match status" value="1"/>
</dbReference>
<dbReference type="GO" id="GO:0004412">
    <property type="term" value="F:homoserine dehydrogenase activity"/>
    <property type="evidence" value="ECO:0007669"/>
    <property type="project" value="UniProtKB-EC"/>
</dbReference>
<evidence type="ECO:0000256" key="8">
    <source>
        <dbReference type="ARBA" id="ARBA00023002"/>
    </source>
</evidence>
<evidence type="ECO:0000256" key="3">
    <source>
        <dbReference type="ARBA" id="ARBA00006753"/>
    </source>
</evidence>
<dbReference type="EMBL" id="JBEPMO010000024">
    <property type="protein sequence ID" value="MET3732928.1"/>
    <property type="molecule type" value="Genomic_DNA"/>
</dbReference>
<keyword evidence="9 10" id="KW-0486">Methionine biosynthesis</keyword>
<keyword evidence="6 10" id="KW-0028">Amino-acid biosynthesis</keyword>
<dbReference type="InterPro" id="IPR036291">
    <property type="entry name" value="NAD(P)-bd_dom_sf"/>
</dbReference>
<dbReference type="Pfam" id="PF00742">
    <property type="entry name" value="Homoserine_dh"/>
    <property type="match status" value="1"/>
</dbReference>
<keyword evidence="7 10" id="KW-0791">Threonine biosynthesis</keyword>
<comment type="similarity">
    <text evidence="3 11">Belongs to the homoserine dehydrogenase family.</text>
</comment>
<name>A0ABV2LWI8_9FLAO</name>
<keyword evidence="8 10" id="KW-0560">Oxidoreductase</keyword>
<evidence type="ECO:0000256" key="7">
    <source>
        <dbReference type="ARBA" id="ARBA00022697"/>
    </source>
</evidence>
<dbReference type="Gene3D" id="3.40.50.720">
    <property type="entry name" value="NAD(P)-binding Rossmann-like Domain"/>
    <property type="match status" value="1"/>
</dbReference>
<dbReference type="RefSeq" id="WP_354510613.1">
    <property type="nucleotide sequence ID" value="NZ_JBEPMO010000024.1"/>
</dbReference>